<proteinExistence type="predicted"/>
<evidence type="ECO:0000313" key="1">
    <source>
        <dbReference type="EMBL" id="NEZ65583.1"/>
    </source>
</evidence>
<comment type="caution">
    <text evidence="1">The sequence shown here is derived from an EMBL/GenBank/DDBJ whole genome shotgun (WGS) entry which is preliminary data.</text>
</comment>
<dbReference type="AlphaFoldDB" id="A0A6M0SBY7"/>
<dbReference type="Proteomes" id="UP000473574">
    <property type="component" value="Unassembled WGS sequence"/>
</dbReference>
<evidence type="ECO:0000313" key="2">
    <source>
        <dbReference type="Proteomes" id="UP000473574"/>
    </source>
</evidence>
<protein>
    <submittedName>
        <fullName evidence="1">Uncharacterized protein</fullName>
    </submittedName>
</protein>
<gene>
    <name evidence="1" type="ORF">D0962_22975</name>
</gene>
<dbReference type="EMBL" id="QZCE01000002">
    <property type="protein sequence ID" value="NEZ65583.1"/>
    <property type="molecule type" value="Genomic_DNA"/>
</dbReference>
<sequence length="102" mass="11421">MLVEPVEIHCPNCGQKKEFNVGTDCDRPELWPLKLQTMGPLEIWDVAGYTKFLREEPCAQCGKRMTVQATIAVIDVKVVIAEDVDGEELTWLSHSEFVSGAE</sequence>
<organism evidence="1 2">
    <name type="scientific">Adonisia turfae CCMR0082</name>
    <dbReference type="NCBI Taxonomy" id="2304604"/>
    <lineage>
        <taxon>Bacteria</taxon>
        <taxon>Bacillati</taxon>
        <taxon>Cyanobacteriota</taxon>
        <taxon>Adonisia</taxon>
        <taxon>Adonisia turfae</taxon>
    </lineage>
</organism>
<name>A0A6M0SBY7_9CYAN</name>
<reference evidence="1 2" key="1">
    <citation type="journal article" date="2020" name="Microb. Ecol.">
        <title>Ecogenomics of the Marine Benthic Filamentous Cyanobacterium Adonisia.</title>
        <authorList>
            <person name="Walter J.M."/>
            <person name="Coutinho F.H."/>
            <person name="Leomil L."/>
            <person name="Hargreaves P.I."/>
            <person name="Campeao M.E."/>
            <person name="Vieira V.V."/>
            <person name="Silva B.S."/>
            <person name="Fistarol G.O."/>
            <person name="Salomon P.S."/>
            <person name="Sawabe T."/>
            <person name="Mino S."/>
            <person name="Hosokawa M."/>
            <person name="Miyashita H."/>
            <person name="Maruyama F."/>
            <person name="van Verk M.C."/>
            <person name="Dutilh B.E."/>
            <person name="Thompson C.C."/>
            <person name="Thompson F.L."/>
        </authorList>
    </citation>
    <scope>NUCLEOTIDE SEQUENCE [LARGE SCALE GENOMIC DNA]</scope>
    <source>
        <strain evidence="1 2">CCMR0082</strain>
    </source>
</reference>
<accession>A0A6M0SBY7</accession>